<dbReference type="PANTHER" id="PTHR11138:SF5">
    <property type="entry name" value="METHIONYL-TRNA FORMYLTRANSFERASE, MITOCHONDRIAL"/>
    <property type="match status" value="1"/>
</dbReference>
<keyword evidence="1" id="KW-0808">Transferase</keyword>
<dbReference type="Gene3D" id="3.10.25.10">
    <property type="entry name" value="Formyl transferase, C-terminal domain"/>
    <property type="match status" value="1"/>
</dbReference>
<dbReference type="Pfam" id="PF02911">
    <property type="entry name" value="Formyl_trans_C"/>
    <property type="match status" value="1"/>
</dbReference>
<comment type="caution">
    <text evidence="4">The sequence shown here is derived from an EMBL/GenBank/DDBJ whole genome shotgun (WGS) entry which is preliminary data.</text>
</comment>
<dbReference type="SUPFAM" id="SSF50486">
    <property type="entry name" value="FMT C-terminal domain-like"/>
    <property type="match status" value="1"/>
</dbReference>
<dbReference type="InterPro" id="IPR011034">
    <property type="entry name" value="Formyl_transferase-like_C_sf"/>
</dbReference>
<gene>
    <name evidence="4" type="ORF">S06H3_08266</name>
</gene>
<dbReference type="InterPro" id="IPR044135">
    <property type="entry name" value="Met-tRNA-FMT_C"/>
</dbReference>
<dbReference type="SUPFAM" id="SSF53328">
    <property type="entry name" value="Formyltransferase"/>
    <property type="match status" value="1"/>
</dbReference>
<dbReference type="GO" id="GO:0004479">
    <property type="term" value="F:methionyl-tRNA formyltransferase activity"/>
    <property type="evidence" value="ECO:0007669"/>
    <property type="project" value="TreeGrafter"/>
</dbReference>
<feature type="domain" description="Formyl transferase C-terminal" evidence="3">
    <location>
        <begin position="66"/>
        <end position="162"/>
    </location>
</feature>
<dbReference type="EMBL" id="BARV01003463">
    <property type="protein sequence ID" value="GAI07359.1"/>
    <property type="molecule type" value="Genomic_DNA"/>
</dbReference>
<dbReference type="InterPro" id="IPR037022">
    <property type="entry name" value="Formyl_trans_C_sf"/>
</dbReference>
<dbReference type="Gene3D" id="3.40.50.170">
    <property type="entry name" value="Formyl transferase, N-terminal domain"/>
    <property type="match status" value="1"/>
</dbReference>
<proteinExistence type="predicted"/>
<accession>X1MLV2</accession>
<dbReference type="InterPro" id="IPR005793">
    <property type="entry name" value="Formyl_trans_C"/>
</dbReference>
<keyword evidence="2" id="KW-0648">Protein biosynthesis</keyword>
<dbReference type="PANTHER" id="PTHR11138">
    <property type="entry name" value="METHIONYL-TRNA FORMYLTRANSFERASE"/>
    <property type="match status" value="1"/>
</dbReference>
<sequence>MDSGPILAQQKVGVSASDTTGSLTCKLASAGAELLMETLPKWLGGELKPQAQDEDRATYSRMVINKDGELNWHLTAVELWQRVRAFNPWPGCYTWWKGKRLRIHSATPLGDKAKGEMGKVVALPKSAPVRVGVVTGEGILGLCRIQLEGKREMSADEFTRGQRDFIGSSLI</sequence>
<evidence type="ECO:0000313" key="4">
    <source>
        <dbReference type="EMBL" id="GAI07359.1"/>
    </source>
</evidence>
<evidence type="ECO:0000259" key="3">
    <source>
        <dbReference type="Pfam" id="PF02911"/>
    </source>
</evidence>
<name>X1MLV2_9ZZZZ</name>
<dbReference type="GO" id="GO:0005829">
    <property type="term" value="C:cytosol"/>
    <property type="evidence" value="ECO:0007669"/>
    <property type="project" value="TreeGrafter"/>
</dbReference>
<evidence type="ECO:0000256" key="2">
    <source>
        <dbReference type="ARBA" id="ARBA00022917"/>
    </source>
</evidence>
<organism evidence="4">
    <name type="scientific">marine sediment metagenome</name>
    <dbReference type="NCBI Taxonomy" id="412755"/>
    <lineage>
        <taxon>unclassified sequences</taxon>
        <taxon>metagenomes</taxon>
        <taxon>ecological metagenomes</taxon>
    </lineage>
</organism>
<reference evidence="4" key="1">
    <citation type="journal article" date="2014" name="Front. Microbiol.">
        <title>High frequency of phylogenetically diverse reductive dehalogenase-homologous genes in deep subseafloor sedimentary metagenomes.</title>
        <authorList>
            <person name="Kawai M."/>
            <person name="Futagami T."/>
            <person name="Toyoda A."/>
            <person name="Takaki Y."/>
            <person name="Nishi S."/>
            <person name="Hori S."/>
            <person name="Arai W."/>
            <person name="Tsubouchi T."/>
            <person name="Morono Y."/>
            <person name="Uchiyama I."/>
            <person name="Ito T."/>
            <person name="Fujiyama A."/>
            <person name="Inagaki F."/>
            <person name="Takami H."/>
        </authorList>
    </citation>
    <scope>NUCLEOTIDE SEQUENCE</scope>
    <source>
        <strain evidence="4">Expedition CK06-06</strain>
    </source>
</reference>
<dbReference type="AlphaFoldDB" id="X1MLV2"/>
<dbReference type="InterPro" id="IPR036477">
    <property type="entry name" value="Formyl_transf_N_sf"/>
</dbReference>
<evidence type="ECO:0000256" key="1">
    <source>
        <dbReference type="ARBA" id="ARBA00022679"/>
    </source>
</evidence>
<protein>
    <recommendedName>
        <fullName evidence="3">Formyl transferase C-terminal domain-containing protein</fullName>
    </recommendedName>
</protein>
<dbReference type="CDD" id="cd08704">
    <property type="entry name" value="Met_tRNA_FMT_C"/>
    <property type="match status" value="1"/>
</dbReference>